<dbReference type="SMART" id="SM00182">
    <property type="entry name" value="CULLIN"/>
    <property type="match status" value="1"/>
</dbReference>
<dbReference type="Pfam" id="PF10557">
    <property type="entry name" value="Cullin_Nedd8"/>
    <property type="match status" value="1"/>
</dbReference>
<dbReference type="Pfam" id="PF00888">
    <property type="entry name" value="Cullin"/>
    <property type="match status" value="1"/>
</dbReference>
<dbReference type="PANTHER" id="PTHR11932">
    <property type="entry name" value="CULLIN"/>
    <property type="match status" value="1"/>
</dbReference>
<dbReference type="InterPro" id="IPR059120">
    <property type="entry name" value="Cullin-like_AB"/>
</dbReference>
<dbReference type="InterPro" id="IPR036388">
    <property type="entry name" value="WH-like_DNA-bd_sf"/>
</dbReference>
<dbReference type="InterPro" id="IPR016159">
    <property type="entry name" value="Cullin_repeat-like_dom_sf"/>
</dbReference>
<dbReference type="InterPro" id="IPR036317">
    <property type="entry name" value="Cullin_homology_sf"/>
</dbReference>
<dbReference type="Gene3D" id="3.30.230.130">
    <property type="entry name" value="Cullin, Chain C, Domain 2"/>
    <property type="match status" value="1"/>
</dbReference>
<proteinExistence type="inferred from homology"/>
<dbReference type="FunFam" id="1.20.1310.10:FF:000001">
    <property type="entry name" value="Cullin 3"/>
    <property type="match status" value="1"/>
</dbReference>
<dbReference type="SMART" id="SM00884">
    <property type="entry name" value="Cullin_Nedd8"/>
    <property type="match status" value="1"/>
</dbReference>
<reference evidence="6" key="1">
    <citation type="submission" date="2020-01" db="EMBL/GenBank/DDBJ databases">
        <title>Genome Sequencing of Three Apophysomyces-Like Fungal Strains Confirms a Novel Fungal Genus in the Mucoromycota with divergent Burkholderia-like Endosymbiotic Bacteria.</title>
        <authorList>
            <person name="Stajich J.E."/>
            <person name="Macias A.M."/>
            <person name="Carter-House D."/>
            <person name="Lovett B."/>
            <person name="Kasson L.R."/>
            <person name="Berry K."/>
            <person name="Grigoriev I."/>
            <person name="Chang Y."/>
            <person name="Spatafora J."/>
            <person name="Kasson M.T."/>
        </authorList>
    </citation>
    <scope>NUCLEOTIDE SEQUENCE</scope>
    <source>
        <strain evidence="6">NRRL A-21654</strain>
    </source>
</reference>
<dbReference type="OrthoDB" id="27073at2759"/>
<keyword evidence="2" id="KW-0832">Ubl conjugation</keyword>
<gene>
    <name evidence="6" type="primary">CUL4B</name>
    <name evidence="6" type="ORF">EC973_004368</name>
</gene>
<comment type="similarity">
    <text evidence="1 3 4">Belongs to the cullin family.</text>
</comment>
<protein>
    <submittedName>
        <fullName evidence="6">Cullin-4B</fullName>
    </submittedName>
</protein>
<name>A0A8H7ELH4_9FUNG</name>
<dbReference type="InterPro" id="IPR045093">
    <property type="entry name" value="Cullin"/>
</dbReference>
<dbReference type="AlphaFoldDB" id="A0A8H7ELH4"/>
<evidence type="ECO:0000256" key="1">
    <source>
        <dbReference type="ARBA" id="ARBA00006019"/>
    </source>
</evidence>
<evidence type="ECO:0000256" key="2">
    <source>
        <dbReference type="ARBA" id="ARBA00022843"/>
    </source>
</evidence>
<dbReference type="GO" id="GO:0031625">
    <property type="term" value="F:ubiquitin protein ligase binding"/>
    <property type="evidence" value="ECO:0007669"/>
    <property type="project" value="InterPro"/>
</dbReference>
<dbReference type="SUPFAM" id="SSF74788">
    <property type="entry name" value="Cullin repeat-like"/>
    <property type="match status" value="1"/>
</dbReference>
<dbReference type="GO" id="GO:0031461">
    <property type="term" value="C:cullin-RING ubiquitin ligase complex"/>
    <property type="evidence" value="ECO:0007669"/>
    <property type="project" value="InterPro"/>
</dbReference>
<dbReference type="Pfam" id="PF26557">
    <property type="entry name" value="Cullin_AB"/>
    <property type="match status" value="1"/>
</dbReference>
<evidence type="ECO:0000313" key="6">
    <source>
        <dbReference type="EMBL" id="KAF7721621.1"/>
    </source>
</evidence>
<dbReference type="Proteomes" id="UP000605846">
    <property type="component" value="Unassembled WGS sequence"/>
</dbReference>
<dbReference type="InterPro" id="IPR036390">
    <property type="entry name" value="WH_DNA-bd_sf"/>
</dbReference>
<keyword evidence="7" id="KW-1185">Reference proteome</keyword>
<dbReference type="InterPro" id="IPR016157">
    <property type="entry name" value="Cullin_CS"/>
</dbReference>
<dbReference type="EMBL" id="JABAYA010000248">
    <property type="protein sequence ID" value="KAF7721621.1"/>
    <property type="molecule type" value="Genomic_DNA"/>
</dbReference>
<evidence type="ECO:0000259" key="5">
    <source>
        <dbReference type="PROSITE" id="PS50069"/>
    </source>
</evidence>
<feature type="domain" description="Cullin family profile" evidence="5">
    <location>
        <begin position="439"/>
        <end position="627"/>
    </location>
</feature>
<comment type="caution">
    <text evidence="6">The sequence shown here is derived from an EMBL/GenBank/DDBJ whole genome shotgun (WGS) entry which is preliminary data.</text>
</comment>
<dbReference type="InterPro" id="IPR016158">
    <property type="entry name" value="Cullin_homology"/>
</dbReference>
<dbReference type="InterPro" id="IPR001373">
    <property type="entry name" value="Cullin_N"/>
</dbReference>
<dbReference type="SUPFAM" id="SSF46785">
    <property type="entry name" value="Winged helix' DNA-binding domain"/>
    <property type="match status" value="1"/>
</dbReference>
<dbReference type="PROSITE" id="PS50069">
    <property type="entry name" value="CULLIN_2"/>
    <property type="match status" value="1"/>
</dbReference>
<sequence length="752" mass="87464">MRRTNRHPILSDKKLVIYDLKVERPMLPQGYEDDAWRRLNKAIDAIHHGSDITESLEVLYQLCEDLCQYDLAEQLFNRLRTECQRHIEDQFSKLSTDATEGVAYLEAVDSLWTSHCDQTVNSSCETKKKKVVNPSSHAKIVANPQHIPVSGSHICLSDNQDWIYMVRAHHASRRNMAMELLRANFMQNDNVRHKVIRNVLNLILSERNGENVDTMLLQSNLRMLIDLSLYHSEFEEQFLEESRRFYRAEGDKLVTELHMSGYLEHVSTRVHQESTLRVKRYFDKSSKAALTTIVEQELLTNRVEYILEKSLRYFMENYRADDLSLLYRLLRKVGCLEHCRRHFVNYIKWKGTCILSEHSAEKDTISALATFKRKTDFIVMHSFEENESFINGLEVGFDYFINLRQNNVIEILASHINRLLQSDKVALPAWSPLLNYWQVDEKALDQMLYKRDLAKRLLLEVMNRNAEKLMLAKIKKDCGLAYTSKLEGMLRDIKYSNDLMNEFKAIAYGNMSNLNFKVNVLTHGFWPSYLPIEITLPPEFVHVQDLYKNFYTTKFTGRRLTWQNSLGVCEVLGNFSNCTKDLTLTLLQTVVLLLFNEENKHSFTFSEIFKATNLDELELQRTLKSLACGTQKLLLKFPEGDDVQSTDQFVFNAEFTSDLPRVMMNTDTLNEVIESNTSINETVLIGRETQVDAAIVRIMKSKQTLGHSLLLSEVVRQVRFPVTAQDIKKRIELLIDKEYLARVGDDSYQYLS</sequence>
<organism evidence="6 7">
    <name type="scientific">Apophysomyces ossiformis</name>
    <dbReference type="NCBI Taxonomy" id="679940"/>
    <lineage>
        <taxon>Eukaryota</taxon>
        <taxon>Fungi</taxon>
        <taxon>Fungi incertae sedis</taxon>
        <taxon>Mucoromycota</taxon>
        <taxon>Mucoromycotina</taxon>
        <taxon>Mucoromycetes</taxon>
        <taxon>Mucorales</taxon>
        <taxon>Mucorineae</taxon>
        <taxon>Mucoraceae</taxon>
        <taxon>Apophysomyces</taxon>
    </lineage>
</organism>
<dbReference type="GO" id="GO:0006511">
    <property type="term" value="P:ubiquitin-dependent protein catabolic process"/>
    <property type="evidence" value="ECO:0007669"/>
    <property type="project" value="InterPro"/>
</dbReference>
<dbReference type="Gene3D" id="1.10.10.10">
    <property type="entry name" value="Winged helix-like DNA-binding domain superfamily/Winged helix DNA-binding domain"/>
    <property type="match status" value="1"/>
</dbReference>
<evidence type="ECO:0000313" key="7">
    <source>
        <dbReference type="Proteomes" id="UP000605846"/>
    </source>
</evidence>
<dbReference type="PROSITE" id="PS01256">
    <property type="entry name" value="CULLIN_1"/>
    <property type="match status" value="1"/>
</dbReference>
<evidence type="ECO:0000256" key="4">
    <source>
        <dbReference type="RuleBase" id="RU003829"/>
    </source>
</evidence>
<dbReference type="InterPro" id="IPR019559">
    <property type="entry name" value="Cullin_neddylation_domain"/>
</dbReference>
<accession>A0A8H7ELH4</accession>
<dbReference type="SUPFAM" id="SSF75632">
    <property type="entry name" value="Cullin homology domain"/>
    <property type="match status" value="1"/>
</dbReference>
<dbReference type="Gene3D" id="1.20.1310.10">
    <property type="entry name" value="Cullin Repeats"/>
    <property type="match status" value="4"/>
</dbReference>
<evidence type="ECO:0000256" key="3">
    <source>
        <dbReference type="PROSITE-ProRule" id="PRU00330"/>
    </source>
</evidence>